<organism evidence="4 5">
    <name type="scientific">Halocaridina rubra</name>
    <name type="common">Hawaiian red shrimp</name>
    <dbReference type="NCBI Taxonomy" id="373956"/>
    <lineage>
        <taxon>Eukaryota</taxon>
        <taxon>Metazoa</taxon>
        <taxon>Ecdysozoa</taxon>
        <taxon>Arthropoda</taxon>
        <taxon>Crustacea</taxon>
        <taxon>Multicrustacea</taxon>
        <taxon>Malacostraca</taxon>
        <taxon>Eumalacostraca</taxon>
        <taxon>Eucarida</taxon>
        <taxon>Decapoda</taxon>
        <taxon>Pleocyemata</taxon>
        <taxon>Caridea</taxon>
        <taxon>Atyoidea</taxon>
        <taxon>Atyidae</taxon>
        <taxon>Halocaridina</taxon>
    </lineage>
</organism>
<dbReference type="GO" id="GO:0006623">
    <property type="term" value="P:protein targeting to vacuole"/>
    <property type="evidence" value="ECO:0007669"/>
    <property type="project" value="TreeGrafter"/>
</dbReference>
<proteinExistence type="predicted"/>
<evidence type="ECO:0000256" key="2">
    <source>
        <dbReference type="SAM" id="MobiDB-lite"/>
    </source>
</evidence>
<accession>A0AAN9A0D2</accession>
<dbReference type="EMBL" id="JAXCGZ010017937">
    <property type="protein sequence ID" value="KAK7067615.1"/>
    <property type="molecule type" value="Genomic_DNA"/>
</dbReference>
<dbReference type="GO" id="GO:0007005">
    <property type="term" value="P:mitochondrion organization"/>
    <property type="evidence" value="ECO:0007669"/>
    <property type="project" value="TreeGrafter"/>
</dbReference>
<dbReference type="AlphaFoldDB" id="A0AAN9A0D2"/>
<feature type="domain" description="Chorein N-terminal" evidence="3">
    <location>
        <begin position="1"/>
        <end position="667"/>
    </location>
</feature>
<name>A0AAN9A0D2_HALRR</name>
<keyword evidence="1" id="KW-0813">Transport</keyword>
<feature type="region of interest" description="Disordered" evidence="2">
    <location>
        <begin position="461"/>
        <end position="496"/>
    </location>
</feature>
<feature type="compositionally biased region" description="Basic and acidic residues" evidence="2">
    <location>
        <begin position="477"/>
        <end position="486"/>
    </location>
</feature>
<dbReference type="PANTHER" id="PTHR16166">
    <property type="entry name" value="VACUOLAR PROTEIN SORTING-ASSOCIATED PROTEIN VPS13"/>
    <property type="match status" value="1"/>
</dbReference>
<dbReference type="InterPro" id="IPR026847">
    <property type="entry name" value="VPS13"/>
</dbReference>
<comment type="caution">
    <text evidence="4">The sequence shown here is derived from an EMBL/GenBank/DDBJ whole genome shotgun (WGS) entry which is preliminary data.</text>
</comment>
<reference evidence="4 5" key="1">
    <citation type="submission" date="2023-11" db="EMBL/GenBank/DDBJ databases">
        <title>Halocaridina rubra genome assembly.</title>
        <authorList>
            <person name="Smith C."/>
        </authorList>
    </citation>
    <scope>NUCLEOTIDE SEQUENCE [LARGE SCALE GENOMIC DNA]</scope>
    <source>
        <strain evidence="4">EP-1</strain>
        <tissue evidence="4">Whole</tissue>
    </source>
</reference>
<keyword evidence="5" id="KW-1185">Reference proteome</keyword>
<dbReference type="InterPro" id="IPR026854">
    <property type="entry name" value="VPS13_N"/>
</dbReference>
<sequence length="674" mass="76804">MLEGLATWVLNNYLGKYLENLNTDQLSIGLLKGEVELENVPLRKDALRHLDMPVEVRSGFVGKVKLQIPVSRLRSEPWVIMFEQLYLVAGPVKLNEYDEEAEEAAAQGRKISQLDGLEAAWRADQEARGETSHYASSYFSWLSYGTSFMTNIIENIQLKIRDVHLRYEDNHSINGQTFAFGLTVDSLALQSSDDHWIPRFVYGGNCKMAYKLLELNNMGIYWDTKAEVYSDKSIGEMAVLMLSAIGKQDHEYILTPVSATACVKRNLSEEPLRSRFSPRITCDLKLEKFPLSLSDAQYRQSVNWNKEYDRLEKARHHRKWRPSCNVQNNTYDWWQYAIQCQLDKIHKRYEGRNWAFARQRAVDIVKYVNIYSGYLRNPAIVSTDCKVLKLKVEEELGFNELRALREIAMERVSKELDVVQREKLPPQHTVSIQENLSSPTQSGEGILQQWFPTWGGWYSTGAATTPTTPPGDSPEPIGHEDTHDQEGDITPDTEDTQLSGSLEEEILYVLSDSVENNTFMKRDAVFCQLSFSLKQGSFCLMSSKMLGSAGNTAEEKDKRTQLFELEFANVKMALESRPRSKSYKFDIELGSLHMHDKVTQDSAFPLLISPQNSETSSSGLKAAMSRTSTMYARLTTMISPSQPKMDGPLFSLTYECRPFNSKADHKCVCPLFCM</sequence>
<protein>
    <submittedName>
        <fullName evidence="4">Vacuolar protein sorting-associated protein 13D</fullName>
    </submittedName>
</protein>
<dbReference type="PANTHER" id="PTHR16166:SF141">
    <property type="entry name" value="INTERMEMBRANE LIPID TRANSFER PROTEIN VPS13D"/>
    <property type="match status" value="1"/>
</dbReference>
<evidence type="ECO:0000259" key="3">
    <source>
        <dbReference type="Pfam" id="PF12624"/>
    </source>
</evidence>
<dbReference type="GO" id="GO:0045053">
    <property type="term" value="P:protein retention in Golgi apparatus"/>
    <property type="evidence" value="ECO:0007669"/>
    <property type="project" value="TreeGrafter"/>
</dbReference>
<gene>
    <name evidence="4" type="primary">VPS13D_4</name>
    <name evidence="4" type="ORF">SK128_024889</name>
</gene>
<evidence type="ECO:0000313" key="4">
    <source>
        <dbReference type="EMBL" id="KAK7067615.1"/>
    </source>
</evidence>
<dbReference type="Proteomes" id="UP001381693">
    <property type="component" value="Unassembled WGS sequence"/>
</dbReference>
<evidence type="ECO:0000256" key="1">
    <source>
        <dbReference type="ARBA" id="ARBA00022448"/>
    </source>
</evidence>
<dbReference type="Pfam" id="PF12624">
    <property type="entry name" value="VPS13_N"/>
    <property type="match status" value="1"/>
</dbReference>
<evidence type="ECO:0000313" key="5">
    <source>
        <dbReference type="Proteomes" id="UP001381693"/>
    </source>
</evidence>